<gene>
    <name evidence="2" type="ORF">ACHHYP_06218</name>
</gene>
<organism evidence="2 3">
    <name type="scientific">Achlya hypogyna</name>
    <name type="common">Oomycete</name>
    <name type="synonym">Protoachlya hypogyna</name>
    <dbReference type="NCBI Taxonomy" id="1202772"/>
    <lineage>
        <taxon>Eukaryota</taxon>
        <taxon>Sar</taxon>
        <taxon>Stramenopiles</taxon>
        <taxon>Oomycota</taxon>
        <taxon>Saprolegniomycetes</taxon>
        <taxon>Saprolegniales</taxon>
        <taxon>Achlyaceae</taxon>
        <taxon>Achlya</taxon>
    </lineage>
</organism>
<proteinExistence type="predicted"/>
<accession>A0A1V9YV48</accession>
<sequence>MATDAKSLPWHLRCLALADKRAWHYSFLTVLVLDYTANCLAVAATTTETYGNIGLYLRLASSACLVAELGDLILRILGLGRALWRSAANVLDLFVFLLLAICLGARYYFADNLETAKLVEAGWTDQWKIRTKYKLDQVESYIAVGYCMLVMLRILLKPPARTYSKTLHRAPKPDRIFIQSLRASIRQLPQITTVAVENMETELRKVCGMEDGWMLPEAFMTFVERAYKHRPVGMTTDDFLTHFQQVQVLDRQLGAYGMRQVMTSTFRHWSSQKWFLAGTMFVVCIAASIVPLLAYFLQYITDRAFPASIFKDMTQDFNDDYITTNGHQSLLILNKSKNEAVDDFGELRQLPFKPKDSLYIGIIGVLGICVP</sequence>
<reference evidence="2 3" key="1">
    <citation type="journal article" date="2014" name="Genome Biol. Evol.">
        <title>The secreted proteins of Achlya hypogyna and Thraustotheca clavata identify the ancestral oomycete secretome and reveal gene acquisitions by horizontal gene transfer.</title>
        <authorList>
            <person name="Misner I."/>
            <person name="Blouin N."/>
            <person name="Leonard G."/>
            <person name="Richards T.A."/>
            <person name="Lane C.E."/>
        </authorList>
    </citation>
    <scope>NUCLEOTIDE SEQUENCE [LARGE SCALE GENOMIC DNA]</scope>
    <source>
        <strain evidence="2 3">ATCC 48635</strain>
    </source>
</reference>
<evidence type="ECO:0000313" key="2">
    <source>
        <dbReference type="EMBL" id="OQR89551.1"/>
    </source>
</evidence>
<dbReference type="STRING" id="1202772.A0A1V9YV48"/>
<name>A0A1V9YV48_ACHHY</name>
<keyword evidence="2" id="KW-0067">ATP-binding</keyword>
<feature type="non-terminal residue" evidence="2">
    <location>
        <position position="371"/>
    </location>
</feature>
<evidence type="ECO:0000313" key="3">
    <source>
        <dbReference type="Proteomes" id="UP000243579"/>
    </source>
</evidence>
<feature type="transmembrane region" description="Helical" evidence="1">
    <location>
        <begin position="274"/>
        <end position="297"/>
    </location>
</feature>
<feature type="transmembrane region" description="Helical" evidence="1">
    <location>
        <begin position="140"/>
        <end position="156"/>
    </location>
</feature>
<keyword evidence="1" id="KW-1133">Transmembrane helix</keyword>
<feature type="transmembrane region" description="Helical" evidence="1">
    <location>
        <begin position="90"/>
        <end position="109"/>
    </location>
</feature>
<keyword evidence="3" id="KW-1185">Reference proteome</keyword>
<dbReference type="EMBL" id="JNBR01000790">
    <property type="protein sequence ID" value="OQR89551.1"/>
    <property type="molecule type" value="Genomic_DNA"/>
</dbReference>
<protein>
    <submittedName>
        <fullName evidence="2">ATP-binding Cassette (ABC) Superfamily</fullName>
    </submittedName>
</protein>
<dbReference type="GO" id="GO:0005524">
    <property type="term" value="F:ATP binding"/>
    <property type="evidence" value="ECO:0007669"/>
    <property type="project" value="UniProtKB-KW"/>
</dbReference>
<comment type="caution">
    <text evidence="2">The sequence shown here is derived from an EMBL/GenBank/DDBJ whole genome shotgun (WGS) entry which is preliminary data.</text>
</comment>
<feature type="transmembrane region" description="Helical" evidence="1">
    <location>
        <begin position="22"/>
        <end position="43"/>
    </location>
</feature>
<keyword evidence="1" id="KW-0812">Transmembrane</keyword>
<evidence type="ECO:0000256" key="1">
    <source>
        <dbReference type="SAM" id="Phobius"/>
    </source>
</evidence>
<dbReference type="AlphaFoldDB" id="A0A1V9YV48"/>
<dbReference type="Proteomes" id="UP000243579">
    <property type="component" value="Unassembled WGS sequence"/>
</dbReference>
<keyword evidence="2" id="KW-0547">Nucleotide-binding</keyword>
<keyword evidence="1" id="KW-0472">Membrane</keyword>
<feature type="transmembrane region" description="Helical" evidence="1">
    <location>
        <begin position="55"/>
        <end position="78"/>
    </location>
</feature>